<dbReference type="Pfam" id="PF00732">
    <property type="entry name" value="GMC_oxred_N"/>
    <property type="match status" value="1"/>
</dbReference>
<evidence type="ECO:0000256" key="16">
    <source>
        <dbReference type="PIRSR" id="PIRSR000137-2"/>
    </source>
</evidence>
<dbReference type="PANTHER" id="PTHR11552:SF147">
    <property type="entry name" value="CHOLINE DEHYDROGENASE, MITOCHONDRIAL"/>
    <property type="match status" value="1"/>
</dbReference>
<feature type="active site" description="Proton donor" evidence="15">
    <location>
        <position position="536"/>
    </location>
</feature>
<dbReference type="PIRSF" id="PIRSF000137">
    <property type="entry name" value="Alcohol_oxidase"/>
    <property type="match status" value="1"/>
</dbReference>
<keyword evidence="6" id="KW-0964">Secreted</keyword>
<dbReference type="GO" id="GO:0033718">
    <property type="term" value="F:pyranose dehydrogenase (acceptor) activity"/>
    <property type="evidence" value="ECO:0007669"/>
    <property type="project" value="UniProtKB-EC"/>
</dbReference>
<evidence type="ECO:0000256" key="2">
    <source>
        <dbReference type="ARBA" id="ARBA00004613"/>
    </source>
</evidence>
<proteinExistence type="inferred from homology"/>
<evidence type="ECO:0000256" key="12">
    <source>
        <dbReference type="ARBA" id="ARBA00034029"/>
    </source>
</evidence>
<dbReference type="AlphaFoldDB" id="A0A0D2LTX7"/>
<keyword evidence="7" id="KW-0285">Flavoprotein</keyword>
<comment type="cofactor">
    <cofactor evidence="1 16">
        <name>FAD</name>
        <dbReference type="ChEBI" id="CHEBI:57692"/>
    </cofactor>
</comment>
<comment type="catalytic activity">
    <reaction evidence="13">
        <text>a pyranoside + acceptor = a pyranosid-3-ulose + reduced acceptor.</text>
        <dbReference type="EC" id="1.1.99.29"/>
    </reaction>
</comment>
<dbReference type="EC" id="1.1.99.29" evidence="5"/>
<evidence type="ECO:0000256" key="9">
    <source>
        <dbReference type="ARBA" id="ARBA00024699"/>
    </source>
</evidence>
<dbReference type="GO" id="GO:0050660">
    <property type="term" value="F:flavin adenine dinucleotide binding"/>
    <property type="evidence" value="ECO:0007669"/>
    <property type="project" value="InterPro"/>
</dbReference>
<dbReference type="OrthoDB" id="269227at2759"/>
<dbReference type="SUPFAM" id="SSF51905">
    <property type="entry name" value="FAD/NAD(P)-binding domain"/>
    <property type="match status" value="1"/>
</dbReference>
<protein>
    <recommendedName>
        <fullName evidence="5">pyranose dehydrogenase (acceptor)</fullName>
        <ecNumber evidence="5">1.1.99.29</ecNumber>
    </recommendedName>
</protein>
<keyword evidence="17" id="KW-0732">Signal</keyword>
<feature type="chain" id="PRO_5002246702" description="pyranose dehydrogenase (acceptor)" evidence="17">
    <location>
        <begin position="24"/>
        <end position="600"/>
    </location>
</feature>
<comment type="catalytic activity">
    <reaction evidence="11">
        <text>pyranose + acceptor = pyranos-2,3-diulose + reduced acceptor.</text>
        <dbReference type="EC" id="1.1.99.29"/>
    </reaction>
</comment>
<comment type="subcellular location">
    <subcellularLocation>
        <location evidence="2">Secreted</location>
    </subcellularLocation>
</comment>
<feature type="active site" description="Proton acceptor" evidence="15">
    <location>
        <position position="580"/>
    </location>
</feature>
<evidence type="ECO:0000256" key="5">
    <source>
        <dbReference type="ARBA" id="ARBA00013177"/>
    </source>
</evidence>
<dbReference type="Gene3D" id="3.30.560.10">
    <property type="entry name" value="Glucose Oxidase, domain 3"/>
    <property type="match status" value="1"/>
</dbReference>
<feature type="binding site" evidence="16">
    <location>
        <position position="266"/>
    </location>
    <ligand>
        <name>FAD</name>
        <dbReference type="ChEBI" id="CHEBI:57692"/>
    </ligand>
</feature>
<comment type="catalytic activity">
    <reaction evidence="10">
        <text>pyranose + acceptor = pyranos-2-ulose + reduced acceptor.</text>
        <dbReference type="EC" id="1.1.99.29"/>
    </reaction>
</comment>
<evidence type="ECO:0000256" key="6">
    <source>
        <dbReference type="ARBA" id="ARBA00022525"/>
    </source>
</evidence>
<evidence type="ECO:0000256" key="8">
    <source>
        <dbReference type="ARBA" id="ARBA00022827"/>
    </source>
</evidence>
<dbReference type="SUPFAM" id="SSF54373">
    <property type="entry name" value="FAD-linked reductases, C-terminal domain"/>
    <property type="match status" value="1"/>
</dbReference>
<reference evidence="20" key="1">
    <citation type="submission" date="2014-04" db="EMBL/GenBank/DDBJ databases">
        <title>Evolutionary Origins and Diversification of the Mycorrhizal Mutualists.</title>
        <authorList>
            <consortium name="DOE Joint Genome Institute"/>
            <consortium name="Mycorrhizal Genomics Consortium"/>
            <person name="Kohler A."/>
            <person name="Kuo A."/>
            <person name="Nagy L.G."/>
            <person name="Floudas D."/>
            <person name="Copeland A."/>
            <person name="Barry K.W."/>
            <person name="Cichocki N."/>
            <person name="Veneault-Fourrey C."/>
            <person name="LaButti K."/>
            <person name="Lindquist E.A."/>
            <person name="Lipzen A."/>
            <person name="Lundell T."/>
            <person name="Morin E."/>
            <person name="Murat C."/>
            <person name="Riley R."/>
            <person name="Ohm R."/>
            <person name="Sun H."/>
            <person name="Tunlid A."/>
            <person name="Henrissat B."/>
            <person name="Grigoriev I.V."/>
            <person name="Hibbett D.S."/>
            <person name="Martin F."/>
        </authorList>
    </citation>
    <scope>NUCLEOTIDE SEQUENCE [LARGE SCALE GENOMIC DNA]</scope>
    <source>
        <strain evidence="20">FD-334 SS-4</strain>
    </source>
</reference>
<comment type="similarity">
    <text evidence="3">Belongs to the GMC oxidoreductase family.</text>
</comment>
<dbReference type="PANTHER" id="PTHR11552">
    <property type="entry name" value="GLUCOSE-METHANOL-CHOLINE GMC OXIDOREDUCTASE"/>
    <property type="match status" value="1"/>
</dbReference>
<keyword evidence="8 16" id="KW-0274">FAD</keyword>
<comment type="catalytic activity">
    <reaction evidence="14">
        <text>a pyranoside + acceptor = a pyranosid-3,4-diulose + reduced acceptor.</text>
        <dbReference type="EC" id="1.1.99.29"/>
    </reaction>
</comment>
<dbReference type="PROSITE" id="PS00624">
    <property type="entry name" value="GMC_OXRED_2"/>
    <property type="match status" value="1"/>
</dbReference>
<dbReference type="InterPro" id="IPR012132">
    <property type="entry name" value="GMC_OxRdtase"/>
</dbReference>
<dbReference type="EMBL" id="KN817686">
    <property type="protein sequence ID" value="KJA14288.1"/>
    <property type="molecule type" value="Genomic_DNA"/>
</dbReference>
<evidence type="ECO:0000259" key="18">
    <source>
        <dbReference type="PROSITE" id="PS00624"/>
    </source>
</evidence>
<evidence type="ECO:0000256" key="7">
    <source>
        <dbReference type="ARBA" id="ARBA00022630"/>
    </source>
</evidence>
<evidence type="ECO:0000256" key="15">
    <source>
        <dbReference type="PIRSR" id="PIRSR000137-1"/>
    </source>
</evidence>
<sequence>MKSATSLRSAFVASALFFSRALGVTLTDASQLTSTTYDYVIVGAGNAGLVLANRLTEDANTTVLVLEAGVSDENVIPVIAPFLGPSVTPDTPWDWNYTTTAQPGLDNRTYPYPRGRLLGGSSSANYMIHQYGTNEDWDRMANVSADAGWAWSNMKQYIERHEKFILPTNGQNVSSEYIASLHSYTGELDVSLPVWTQATDARVVATTQQLAEFPYNQDISGINNDMLGIGWAQSSMVNGTRASSSTSYLASANDRPNLTVLINAMVTKLLPIGTPAGVRSFRNVQFSDARTFSVTPSFQVQATKEVILAAGAVGTPQILQLSGIGASEDLAPLDIPVLVNSPQVGKNLQDHPLLPNIFNVAGNSSLDHILRDPAQLGAAIAQWETNRTGFISNNVVNNIGFARLNSTVLEQFTDPAAGPTTPHFEIIFANFWLDPIVTLPSNGSYLTILTALVTPTSRGSITIQSTNPFVAPLINPNMLDTLFDITTMVESVKAIKRFAAAPAWGDYITSAFGSLAGTSDAALEEHARQHTTTVFHPTSTASMAAQDALDGVVNPDLTVKGTSGLRIVDLSVFPFVPSCHPMGPVYILAERAADLIKAAS</sequence>
<comment type="function">
    <text evidence="9">Catalyzes the single-oxidation or sequential double oxidation reaction of carbohydrates primarily at carbon-2 and/or carbon-3 with the concomitant reduction of the flavin. The enzyme exhibits a broad sugar substrate specificity, oxidizing different aldopyranoses to the corresponding C-1, C-2, C-3 or C-1,2, C-2,3 and C-3,4 (di)dehydro sugars with substrate-specific regioselectivity. Accepts only a narrow range of electron acceptors such as substituted benzoquinones and complexed metal ions and reacts extremely slowly with O(2) as acceptor. May play a role in the natural recycling of plant matter by oxidizing all major monosaccharides in lignocellulose and by reducing quinone compounds or reactive radical species generated during lignin depolymerization.</text>
</comment>
<name>A0A0D2LTX7_HYPSF</name>
<accession>A0A0D2LTX7</accession>
<evidence type="ECO:0000256" key="14">
    <source>
        <dbReference type="ARBA" id="ARBA00034059"/>
    </source>
</evidence>
<dbReference type="Gene3D" id="3.50.50.60">
    <property type="entry name" value="FAD/NAD(P)-binding domain"/>
    <property type="match status" value="1"/>
</dbReference>
<gene>
    <name evidence="19" type="ORF">HYPSUDRAFT_208834</name>
</gene>
<comment type="subunit">
    <text evidence="4">Monomer.</text>
</comment>
<comment type="catalytic activity">
    <reaction evidence="12">
        <text>pyranose + acceptor = pyranos-3-ulose + reduced acceptor.</text>
        <dbReference type="EC" id="1.1.99.29"/>
    </reaction>
</comment>
<keyword evidence="20" id="KW-1185">Reference proteome</keyword>
<organism evidence="19 20">
    <name type="scientific">Hypholoma sublateritium (strain FD-334 SS-4)</name>
    <dbReference type="NCBI Taxonomy" id="945553"/>
    <lineage>
        <taxon>Eukaryota</taxon>
        <taxon>Fungi</taxon>
        <taxon>Dikarya</taxon>
        <taxon>Basidiomycota</taxon>
        <taxon>Agaricomycotina</taxon>
        <taxon>Agaricomycetes</taxon>
        <taxon>Agaricomycetidae</taxon>
        <taxon>Agaricales</taxon>
        <taxon>Agaricineae</taxon>
        <taxon>Strophariaceae</taxon>
        <taxon>Hypholoma</taxon>
    </lineage>
</organism>
<feature type="signal peptide" evidence="17">
    <location>
        <begin position="1"/>
        <end position="23"/>
    </location>
</feature>
<evidence type="ECO:0000256" key="4">
    <source>
        <dbReference type="ARBA" id="ARBA00011245"/>
    </source>
</evidence>
<evidence type="ECO:0000256" key="1">
    <source>
        <dbReference type="ARBA" id="ARBA00001974"/>
    </source>
</evidence>
<evidence type="ECO:0000256" key="17">
    <source>
        <dbReference type="SAM" id="SignalP"/>
    </source>
</evidence>
<dbReference type="STRING" id="945553.A0A0D2LTX7"/>
<evidence type="ECO:0000256" key="13">
    <source>
        <dbReference type="ARBA" id="ARBA00034050"/>
    </source>
</evidence>
<dbReference type="InterPro" id="IPR007867">
    <property type="entry name" value="GMC_OxRtase_C"/>
</dbReference>
<evidence type="ECO:0000313" key="20">
    <source>
        <dbReference type="Proteomes" id="UP000054270"/>
    </source>
</evidence>
<dbReference type="Proteomes" id="UP000054270">
    <property type="component" value="Unassembled WGS sequence"/>
</dbReference>
<dbReference type="GO" id="GO:0005576">
    <property type="term" value="C:extracellular region"/>
    <property type="evidence" value="ECO:0007669"/>
    <property type="project" value="UniProtKB-SubCell"/>
</dbReference>
<evidence type="ECO:0000256" key="11">
    <source>
        <dbReference type="ARBA" id="ARBA00034010"/>
    </source>
</evidence>
<dbReference type="OMA" id="GDETAHY"/>
<dbReference type="Pfam" id="PF05199">
    <property type="entry name" value="GMC_oxred_C"/>
    <property type="match status" value="1"/>
</dbReference>
<dbReference type="InterPro" id="IPR036188">
    <property type="entry name" value="FAD/NAD-bd_sf"/>
</dbReference>
<evidence type="ECO:0000256" key="3">
    <source>
        <dbReference type="ARBA" id="ARBA00010790"/>
    </source>
</evidence>
<evidence type="ECO:0000256" key="10">
    <source>
        <dbReference type="ARBA" id="ARBA00033986"/>
    </source>
</evidence>
<dbReference type="InterPro" id="IPR000172">
    <property type="entry name" value="GMC_OxRdtase_N"/>
</dbReference>
<evidence type="ECO:0000313" key="19">
    <source>
        <dbReference type="EMBL" id="KJA14288.1"/>
    </source>
</evidence>
<feature type="domain" description="Glucose-methanol-choline oxidoreductase N-terminal" evidence="18">
    <location>
        <begin position="311"/>
        <end position="325"/>
    </location>
</feature>